<comment type="catalytic activity">
    <reaction evidence="2 10">
        <text>(6R)-NADPHX = (6S)-NADPHX</text>
        <dbReference type="Rhea" id="RHEA:32227"/>
        <dbReference type="ChEBI" id="CHEBI:64076"/>
        <dbReference type="ChEBI" id="CHEBI:64077"/>
        <dbReference type="EC" id="5.1.99.6"/>
    </reaction>
</comment>
<organism evidence="13 14">
    <name type="scientific">Chloropicon roscoffensis</name>
    <dbReference type="NCBI Taxonomy" id="1461544"/>
    <lineage>
        <taxon>Eukaryota</taxon>
        <taxon>Viridiplantae</taxon>
        <taxon>Chlorophyta</taxon>
        <taxon>Chloropicophyceae</taxon>
        <taxon>Chloropicales</taxon>
        <taxon>Chloropicaceae</taxon>
        <taxon>Chloropicon</taxon>
    </lineage>
</organism>
<dbReference type="EMBL" id="CP151501">
    <property type="protein sequence ID" value="WZN58872.1"/>
    <property type="molecule type" value="Genomic_DNA"/>
</dbReference>
<keyword evidence="6" id="KW-0521">NADP</keyword>
<evidence type="ECO:0000256" key="8">
    <source>
        <dbReference type="ARBA" id="ARBA00023027"/>
    </source>
</evidence>
<feature type="binding site" evidence="10">
    <location>
        <position position="196"/>
    </location>
    <ligand>
        <name>(6S)-NADPHX</name>
        <dbReference type="ChEBI" id="CHEBI:64076"/>
    </ligand>
</feature>
<evidence type="ECO:0000313" key="13">
    <source>
        <dbReference type="EMBL" id="WZN58872.1"/>
    </source>
</evidence>
<dbReference type="GO" id="GO:0052856">
    <property type="term" value="F:NAD(P)HX epimerase activity"/>
    <property type="evidence" value="ECO:0007669"/>
    <property type="project" value="UniProtKB-UniRule"/>
</dbReference>
<dbReference type="InterPro" id="IPR032976">
    <property type="entry name" value="YJEFN_prot_NAXE-like"/>
</dbReference>
<evidence type="ECO:0000256" key="7">
    <source>
        <dbReference type="ARBA" id="ARBA00022958"/>
    </source>
</evidence>
<evidence type="ECO:0000256" key="9">
    <source>
        <dbReference type="ARBA" id="ARBA00023235"/>
    </source>
</evidence>
<keyword evidence="8 10" id="KW-0520">NAD</keyword>
<gene>
    <name evidence="13" type="ORF">HKI87_01g03960</name>
</gene>
<feature type="binding site" evidence="10">
    <location>
        <begin position="94"/>
        <end position="98"/>
    </location>
    <ligand>
        <name>(6S)-NADPHX</name>
        <dbReference type="ChEBI" id="CHEBI:64076"/>
    </ligand>
</feature>
<evidence type="ECO:0000256" key="11">
    <source>
        <dbReference type="SAM" id="MobiDB-lite"/>
    </source>
</evidence>
<dbReference type="PANTHER" id="PTHR13232:SF10">
    <property type="entry name" value="NAD(P)H-HYDRATE EPIMERASE"/>
    <property type="match status" value="1"/>
</dbReference>
<feature type="binding site" evidence="10">
    <location>
        <position position="95"/>
    </location>
    <ligand>
        <name>K(+)</name>
        <dbReference type="ChEBI" id="CHEBI:29103"/>
    </ligand>
</feature>
<keyword evidence="14" id="KW-1185">Reference proteome</keyword>
<dbReference type="InterPro" id="IPR036652">
    <property type="entry name" value="YjeF_N_dom_sf"/>
</dbReference>
<dbReference type="Gene3D" id="3.40.50.10260">
    <property type="entry name" value="YjeF N-terminal domain"/>
    <property type="match status" value="1"/>
</dbReference>
<accession>A0AAX4NY14</accession>
<comment type="similarity">
    <text evidence="10">Belongs to the NnrE/AIBP family.</text>
</comment>
<feature type="binding site" evidence="10">
    <location>
        <position position="199"/>
    </location>
    <ligand>
        <name>K(+)</name>
        <dbReference type="ChEBI" id="CHEBI:29103"/>
    </ligand>
</feature>
<dbReference type="Proteomes" id="UP001472866">
    <property type="component" value="Chromosome 01"/>
</dbReference>
<protein>
    <recommendedName>
        <fullName evidence="3 10">NAD(P)H-hydrate epimerase</fullName>
        <ecNumber evidence="3 10">5.1.99.6</ecNumber>
    </recommendedName>
    <alternativeName>
        <fullName evidence="10">NAD(P)HX epimerase</fullName>
    </alternativeName>
</protein>
<keyword evidence="5 10" id="KW-0547">Nucleotide-binding</keyword>
<comment type="cofactor">
    <cofactor evidence="10">
        <name>K(+)</name>
        <dbReference type="ChEBI" id="CHEBI:29103"/>
    </cofactor>
    <text evidence="10">Binds 1 potassium ion per subunit.</text>
</comment>
<dbReference type="SUPFAM" id="SSF64153">
    <property type="entry name" value="YjeF N-terminal domain-like"/>
    <property type="match status" value="1"/>
</dbReference>
<feature type="binding site" evidence="10">
    <location>
        <position position="161"/>
    </location>
    <ligand>
        <name>K(+)</name>
        <dbReference type="ChEBI" id="CHEBI:29103"/>
    </ligand>
</feature>
<dbReference type="PROSITE" id="PS51385">
    <property type="entry name" value="YJEF_N"/>
    <property type="match status" value="1"/>
</dbReference>
<evidence type="ECO:0000259" key="12">
    <source>
        <dbReference type="PROSITE" id="PS51385"/>
    </source>
</evidence>
<dbReference type="PANTHER" id="PTHR13232">
    <property type="entry name" value="NAD(P)H-HYDRATE EPIMERASE"/>
    <property type="match status" value="1"/>
</dbReference>
<evidence type="ECO:0000256" key="2">
    <source>
        <dbReference type="ARBA" id="ARBA00000909"/>
    </source>
</evidence>
<comment type="caution">
    <text evidence="10">Lacks conserved residue(s) required for the propagation of feature annotation.</text>
</comment>
<evidence type="ECO:0000256" key="5">
    <source>
        <dbReference type="ARBA" id="ARBA00022741"/>
    </source>
</evidence>
<evidence type="ECO:0000256" key="4">
    <source>
        <dbReference type="ARBA" id="ARBA00022723"/>
    </source>
</evidence>
<reference evidence="13 14" key="1">
    <citation type="submission" date="2024-03" db="EMBL/GenBank/DDBJ databases">
        <title>Complete genome sequence of the green alga Chloropicon roscoffensis RCC1871.</title>
        <authorList>
            <person name="Lemieux C."/>
            <person name="Pombert J.-F."/>
            <person name="Otis C."/>
            <person name="Turmel M."/>
        </authorList>
    </citation>
    <scope>NUCLEOTIDE SEQUENCE [LARGE SCALE GENOMIC DNA]</scope>
    <source>
        <strain evidence="13 14">RCC1871</strain>
    </source>
</reference>
<dbReference type="EC" id="5.1.99.6" evidence="3 10"/>
<dbReference type="NCBIfam" id="TIGR00197">
    <property type="entry name" value="yjeF_nterm"/>
    <property type="match status" value="1"/>
</dbReference>
<dbReference type="InterPro" id="IPR004443">
    <property type="entry name" value="YjeF_N_dom"/>
</dbReference>
<evidence type="ECO:0000256" key="1">
    <source>
        <dbReference type="ARBA" id="ARBA00000013"/>
    </source>
</evidence>
<sequence>MSESHPRPRPNARATNHDDVSCRAQASAGGLRHLGAVEAAALDTALMSDKHGFSIDQLMELAGLSVASAVAEVYSPLPPHPAPARVLLFCGPGNNGGDGLVAARHLHHFGFKPIVCYPSGGRSSRPSSCLYSGLVKQLEALAIPFLEVEQALELDADVVIDAMFGFSFKGEPRPPFDSILARLAGADDGPPIVSVDIPSGWQVEQREIGDREKLIRPDMLVSLTAPKVCARLFRGRHHYLGGRFVPPEIKEAFKLYLPAYPGTSQCVRIG</sequence>
<feature type="region of interest" description="Disordered" evidence="11">
    <location>
        <begin position="1"/>
        <end position="21"/>
    </location>
</feature>
<evidence type="ECO:0000256" key="3">
    <source>
        <dbReference type="ARBA" id="ARBA00012228"/>
    </source>
</evidence>
<dbReference type="GO" id="GO:0000166">
    <property type="term" value="F:nucleotide binding"/>
    <property type="evidence" value="ECO:0007669"/>
    <property type="project" value="UniProtKB-KW"/>
</dbReference>
<proteinExistence type="inferred from homology"/>
<comment type="function">
    <text evidence="10">Catalyzes the epimerization of the S- and R-forms of NAD(P)HX, a damaged form of NAD(P)H that is a result of enzymatic or heat-dependent hydration. This is a prerequisite for the S-specific NAD(P)H-hydrate dehydratase to allow the repair of both epimers of NAD(P)HX.</text>
</comment>
<dbReference type="GO" id="GO:0005739">
    <property type="term" value="C:mitochondrion"/>
    <property type="evidence" value="ECO:0007669"/>
    <property type="project" value="TreeGrafter"/>
</dbReference>
<evidence type="ECO:0000256" key="10">
    <source>
        <dbReference type="HAMAP-Rule" id="MF_03159"/>
    </source>
</evidence>
<comment type="catalytic activity">
    <reaction evidence="1 10">
        <text>(6R)-NADHX = (6S)-NADHX</text>
        <dbReference type="Rhea" id="RHEA:32215"/>
        <dbReference type="ChEBI" id="CHEBI:64074"/>
        <dbReference type="ChEBI" id="CHEBI:64075"/>
        <dbReference type="EC" id="5.1.99.6"/>
    </reaction>
</comment>
<keyword evidence="9 10" id="KW-0413">Isomerase</keyword>
<evidence type="ECO:0000313" key="14">
    <source>
        <dbReference type="Proteomes" id="UP001472866"/>
    </source>
</evidence>
<dbReference type="GO" id="GO:0046872">
    <property type="term" value="F:metal ion binding"/>
    <property type="evidence" value="ECO:0007669"/>
    <property type="project" value="UniProtKB-KW"/>
</dbReference>
<name>A0AAX4NY14_9CHLO</name>
<dbReference type="HAMAP" id="MF_01966">
    <property type="entry name" value="NADHX_epimerase"/>
    <property type="match status" value="1"/>
</dbReference>
<dbReference type="AlphaFoldDB" id="A0AAX4NY14"/>
<dbReference type="Pfam" id="PF03853">
    <property type="entry name" value="YjeF_N"/>
    <property type="match status" value="1"/>
</dbReference>
<keyword evidence="7 10" id="KW-0630">Potassium</keyword>
<evidence type="ECO:0000256" key="6">
    <source>
        <dbReference type="ARBA" id="ARBA00022857"/>
    </source>
</evidence>
<feature type="binding site" evidence="10">
    <location>
        <begin position="165"/>
        <end position="171"/>
    </location>
    <ligand>
        <name>(6S)-NADPHX</name>
        <dbReference type="ChEBI" id="CHEBI:64076"/>
    </ligand>
</feature>
<feature type="domain" description="YjeF N-terminal" evidence="12">
    <location>
        <begin position="39"/>
        <end position="257"/>
    </location>
</feature>
<keyword evidence="4 10" id="KW-0479">Metal-binding</keyword>